<feature type="region of interest" description="Disordered" evidence="1">
    <location>
        <begin position="1"/>
        <end position="73"/>
    </location>
</feature>
<dbReference type="AlphaFoldDB" id="A0A2P2C6Q9"/>
<gene>
    <name evidence="2" type="ORF">NOCA1130157</name>
</gene>
<dbReference type="EMBL" id="CZKB01000005">
    <property type="protein sequence ID" value="CUR57678.1"/>
    <property type="molecule type" value="Genomic_DNA"/>
</dbReference>
<name>A0A2P2C6Q9_9ZZZZ</name>
<reference evidence="2" key="1">
    <citation type="submission" date="2015-08" db="EMBL/GenBank/DDBJ databases">
        <authorList>
            <person name="Babu N.S."/>
            <person name="Beckwith C.J."/>
            <person name="Beseler K.G."/>
            <person name="Brison A."/>
            <person name="Carone J.V."/>
            <person name="Caskin T.P."/>
            <person name="Diamond M."/>
            <person name="Durham M.E."/>
            <person name="Foxe J.M."/>
            <person name="Go M."/>
            <person name="Henderson B.A."/>
            <person name="Jones I.B."/>
            <person name="McGettigan J.A."/>
            <person name="Micheletti S.J."/>
            <person name="Nasrallah M.E."/>
            <person name="Ortiz D."/>
            <person name="Piller C.R."/>
            <person name="Privatt S.R."/>
            <person name="Schneider S.L."/>
            <person name="Sharp S."/>
            <person name="Smith T.C."/>
            <person name="Stanton J.D."/>
            <person name="Ullery H.E."/>
            <person name="Wilson R.J."/>
            <person name="Serrano M.G."/>
            <person name="Buck G."/>
            <person name="Lee V."/>
            <person name="Wang Y."/>
            <person name="Carvalho R."/>
            <person name="Voegtly L."/>
            <person name="Shi R."/>
            <person name="Duckworth R."/>
            <person name="Johnson A."/>
            <person name="Loviza R."/>
            <person name="Walstead R."/>
            <person name="Shah Z."/>
            <person name="Kiflezghi M."/>
            <person name="Wade K."/>
            <person name="Ball S.L."/>
            <person name="Bradley K.W."/>
            <person name="Asai D.J."/>
            <person name="Bowman C.A."/>
            <person name="Russell D.A."/>
            <person name="Pope W.H."/>
            <person name="Jacobs-Sera D."/>
            <person name="Hendrix R.W."/>
            <person name="Hatfull G.F."/>
        </authorList>
    </citation>
    <scope>NUCLEOTIDE SEQUENCE</scope>
</reference>
<proteinExistence type="predicted"/>
<feature type="compositionally biased region" description="Polar residues" evidence="1">
    <location>
        <begin position="399"/>
        <end position="420"/>
    </location>
</feature>
<feature type="compositionally biased region" description="Basic and acidic residues" evidence="1">
    <location>
        <begin position="110"/>
        <end position="175"/>
    </location>
</feature>
<organism evidence="2">
    <name type="scientific">metagenome</name>
    <dbReference type="NCBI Taxonomy" id="256318"/>
    <lineage>
        <taxon>unclassified sequences</taxon>
        <taxon>metagenomes</taxon>
    </lineage>
</organism>
<feature type="region of interest" description="Disordered" evidence="1">
    <location>
        <begin position="86"/>
        <end position="175"/>
    </location>
</feature>
<feature type="compositionally biased region" description="Low complexity" evidence="1">
    <location>
        <begin position="15"/>
        <end position="55"/>
    </location>
</feature>
<evidence type="ECO:0000256" key="1">
    <source>
        <dbReference type="SAM" id="MobiDB-lite"/>
    </source>
</evidence>
<sequence length="430" mass="47339">MSDQDDFWAREQAEAAEQQRIQAQAEAQRAAEAQPAVQAQQAEAAARAQQQAAAAHSATNPAAQDEQLRAAQGSSYEVWRLETQLRADSRVGGDRVEPVAQVGGVGRVEAGFDRHQADEDAKRQAEEDAKRQAEEDAKRQAEEDAKRQADEDAKRQADEDAKRQADEDREREERERARLAALKQTRIRLEQERDRAAAEAALHERIDSPTAVTPGTTGADWVAELRREMGLDENQQPVPRGAGRAARLALEEGLVGPRGAPGIVDLAVQHHGSASAVRKEYGVTGAEMQSAHIGPTSFLHREDGYSRSKADTVLLPVAVHQSLDRYWEDWAMEQRRQGRERVTVRELHDTMVEAIDQTEGLATETKAALAWKLHLELYSELELQPDQEIPLPYAREGTSEASPTGAAASSTNPVRSNLPSVQDLVGRSES</sequence>
<accession>A0A2P2C6Q9</accession>
<feature type="compositionally biased region" description="Basic and acidic residues" evidence="1">
    <location>
        <begin position="86"/>
        <end position="97"/>
    </location>
</feature>
<feature type="region of interest" description="Disordered" evidence="1">
    <location>
        <begin position="389"/>
        <end position="430"/>
    </location>
</feature>
<evidence type="ECO:0000313" key="2">
    <source>
        <dbReference type="EMBL" id="CUR57678.1"/>
    </source>
</evidence>
<protein>
    <submittedName>
        <fullName evidence="2">Uncharacterized protein</fullName>
    </submittedName>
</protein>